<reference evidence="1 2" key="1">
    <citation type="submission" date="2022-05" db="EMBL/GenBank/DDBJ databases">
        <authorList>
            <consortium name="Genoscope - CEA"/>
            <person name="William W."/>
        </authorList>
    </citation>
    <scope>NUCLEOTIDE SEQUENCE [LARGE SCALE GENOMIC DNA]</scope>
</reference>
<proteinExistence type="predicted"/>
<organism evidence="1 2">
    <name type="scientific">Porites evermanni</name>
    <dbReference type="NCBI Taxonomy" id="104178"/>
    <lineage>
        <taxon>Eukaryota</taxon>
        <taxon>Metazoa</taxon>
        <taxon>Cnidaria</taxon>
        <taxon>Anthozoa</taxon>
        <taxon>Hexacorallia</taxon>
        <taxon>Scleractinia</taxon>
        <taxon>Fungiina</taxon>
        <taxon>Poritidae</taxon>
        <taxon>Porites</taxon>
    </lineage>
</organism>
<accession>A0ABN8MIZ8</accession>
<comment type="caution">
    <text evidence="1">The sequence shown here is derived from an EMBL/GenBank/DDBJ whole genome shotgun (WGS) entry which is preliminary data.</text>
</comment>
<keyword evidence="2" id="KW-1185">Reference proteome</keyword>
<dbReference type="Proteomes" id="UP001159427">
    <property type="component" value="Unassembled WGS sequence"/>
</dbReference>
<evidence type="ECO:0000313" key="2">
    <source>
        <dbReference type="Proteomes" id="UP001159427"/>
    </source>
</evidence>
<evidence type="ECO:0000313" key="1">
    <source>
        <dbReference type="EMBL" id="CAH3029467.1"/>
    </source>
</evidence>
<name>A0ABN8MIZ8_9CNID</name>
<dbReference type="Gene3D" id="3.40.50.300">
    <property type="entry name" value="P-loop containing nucleotide triphosphate hydrolases"/>
    <property type="match status" value="1"/>
</dbReference>
<protein>
    <recommendedName>
        <fullName evidence="3">DNA-directed DNA polymerase</fullName>
    </recommendedName>
</protein>
<dbReference type="InterPro" id="IPR027417">
    <property type="entry name" value="P-loop_NTPase"/>
</dbReference>
<gene>
    <name evidence="1" type="ORF">PEVE_00036217</name>
</gene>
<sequence>MEQSIKRPAKQPSRMPSLTRLAARALVKDKIKYFEELSDKLAPTIRLDKKPVSLQNMRDEELKLARVSKYKQQSSFQNLFHERLEQMPGKRERAQITINAVIEHTIGNRTEFIDKTYGPFKMEVPKMDKSDIYKFLMYTLLQNNFTVLSTETIAEIGADISTHNTQFFKDHKAGALKLNKFFLDKQFQIKQRGCMVDFVWHNCKGKKGFQKYTYQKLSDELEVYAPIFSMMSTQELVTWAKECHPNVSIHAYDSTWRKFMKHIASASRDISLVFYVKDHHLYPIQDNHLKQIATKANQGGADNLWRYMSEVKWSNRSSSYIKYQQLVDNATADIVKQKDNKTNKPTLLTIENHVIVLPPDTKIEPIIEEYMIRTNYFVEYLHYDNNGRLDGFMDHKHNMYILNNDYDIRKEICRRLFKMYKTHDFMWCNQSYTALASSMFKHMRGYLPESQYDTKTREVLDDFYPRALQWCTSKELPEFVTSLDICKCYPSILINNTESIPLYTINDVILPYDNNELVPGEYYIDEYEIPLGDSDVGIEAGFYSRRTIKILIEKFNMPKTQIKWYIPSRKTLRCDTFKNYLLAIFSLFPESEAKLLANSFIGNLGKRYSRKDSGFVCQSMDTVQCIWASALAENRNITIDSYRNPTTKNELYLVRESKVERILSDNASINRFVISEAIANRLEMIYDNWEEDSKLYAVNTDGIFISNPKNSYPNKKDVEFKPENIGNVYQTDSKLVYFEKHYRENFKTDNYDDYVGNGVIYYGMAGSGKTYRLCEMASQVDNPIILSFTNKAVENVKSVFRKLNQPELARRCYTFDL</sequence>
<evidence type="ECO:0008006" key="3">
    <source>
        <dbReference type="Google" id="ProtNLM"/>
    </source>
</evidence>
<dbReference type="EMBL" id="CALNXI010000573">
    <property type="protein sequence ID" value="CAH3029467.1"/>
    <property type="molecule type" value="Genomic_DNA"/>
</dbReference>